<feature type="region of interest" description="Disordered" evidence="1">
    <location>
        <begin position="1214"/>
        <end position="1326"/>
    </location>
</feature>
<keyword evidence="3" id="KW-1185">Reference proteome</keyword>
<comment type="caution">
    <text evidence="2">The sequence shown here is derived from an EMBL/GenBank/DDBJ whole genome shotgun (WGS) entry which is preliminary data.</text>
</comment>
<feature type="compositionally biased region" description="Low complexity" evidence="1">
    <location>
        <begin position="1266"/>
        <end position="1277"/>
    </location>
</feature>
<proteinExistence type="predicted"/>
<feature type="region of interest" description="Disordered" evidence="1">
    <location>
        <begin position="458"/>
        <end position="487"/>
    </location>
</feature>
<dbReference type="Proteomes" id="UP000734854">
    <property type="component" value="Unassembled WGS sequence"/>
</dbReference>
<dbReference type="GO" id="GO:0005635">
    <property type="term" value="C:nuclear envelope"/>
    <property type="evidence" value="ECO:0007669"/>
    <property type="project" value="TreeGrafter"/>
</dbReference>
<organism evidence="2 3">
    <name type="scientific">Zingiber officinale</name>
    <name type="common">Ginger</name>
    <name type="synonym">Amomum zingiber</name>
    <dbReference type="NCBI Taxonomy" id="94328"/>
    <lineage>
        <taxon>Eukaryota</taxon>
        <taxon>Viridiplantae</taxon>
        <taxon>Streptophyta</taxon>
        <taxon>Embryophyta</taxon>
        <taxon>Tracheophyta</taxon>
        <taxon>Spermatophyta</taxon>
        <taxon>Magnoliopsida</taxon>
        <taxon>Liliopsida</taxon>
        <taxon>Zingiberales</taxon>
        <taxon>Zingiberaceae</taxon>
        <taxon>Zingiber</taxon>
    </lineage>
</organism>
<protein>
    <recommendedName>
        <fullName evidence="4">Nuclear pore complex protein NUP1-like</fullName>
    </recommendedName>
</protein>
<reference evidence="2 3" key="1">
    <citation type="submission" date="2020-08" db="EMBL/GenBank/DDBJ databases">
        <title>Plant Genome Project.</title>
        <authorList>
            <person name="Zhang R.-G."/>
        </authorList>
    </citation>
    <scope>NUCLEOTIDE SEQUENCE [LARGE SCALE GENOMIC DNA]</scope>
    <source>
        <tissue evidence="2">Rhizome</tissue>
    </source>
</reference>
<evidence type="ECO:0000313" key="3">
    <source>
        <dbReference type="Proteomes" id="UP000734854"/>
    </source>
</evidence>
<dbReference type="GO" id="GO:0071763">
    <property type="term" value="P:nuclear membrane organization"/>
    <property type="evidence" value="ECO:0007669"/>
    <property type="project" value="TreeGrafter"/>
</dbReference>
<accession>A0A8J5F6Y5</accession>
<feature type="compositionally biased region" description="Basic and acidic residues" evidence="1">
    <location>
        <begin position="1309"/>
        <end position="1326"/>
    </location>
</feature>
<evidence type="ECO:0000313" key="2">
    <source>
        <dbReference type="EMBL" id="KAG6480809.1"/>
    </source>
</evidence>
<dbReference type="PANTHER" id="PTHR33416:SF20">
    <property type="entry name" value="NUCLEAR PORE COMPLEX PROTEIN NUP1"/>
    <property type="match status" value="1"/>
</dbReference>
<evidence type="ECO:0000256" key="1">
    <source>
        <dbReference type="SAM" id="MobiDB-lite"/>
    </source>
</evidence>
<dbReference type="PANTHER" id="PTHR33416">
    <property type="entry name" value="NUCLEAR PORE COMPLEX PROTEIN NUP1"/>
    <property type="match status" value="1"/>
</dbReference>
<name>A0A8J5F6Y5_ZINOF</name>
<sequence>MASVGLLNCFPLPSSHCRLSPAASFPILPPVFSVLRFCCGLTALPMAEYKGGSGAIGGKIRRHYFRRTTPYDRPLPLARPVRDQQAAERDNGWLSKLLDPASRAIAWSASLLFPSVFQKRLEAPPSTPPEKKQGSKEEVLEYCRTNSLPAKQELFPSHEKNAVSCLNAGCAQDGTHSSCIDGEFYQLLTKKTYTRSEFDRITQILCLRVTEPSTPEMTIIEDKEMRNAPDKIDNQNLCVIDPTVQPTLSAEKKNKAIATAEAGSARSLHGNDATQAVLLAVSKEEVASPIEIAKGYMNLRPSKLSPTSLSMQTQDFLLAKTFPSGSSYAKQSFDKSLALRPAVQVLQSLEAPPYSFTDSNLRSAVNKMSHSPYFKPHPVASREVSNPLEITSHNHTRLKLHGRSAIYKMARSPYFNPHLVANSRSGVDGCGGPLANIDIARSGRQMLKRGSSVLNDGIGSVGPIRRTRHKSNIMSPPRSSFSSTLQFPSSSTYADASSVPSGQKLLHWSEEKKNDKEPQNVESRVSPFVPIPLQSSEMARKILEQLDKLAPSPKVKPSNLKTDMDESPLMLTHDALSSQALKSMEKIESTKFVNVQGSGSFEPSNHSHHQRNPFYEKQYEAAENASPASDTMKFERAVIEVKPSVSAINFTVSEAATMSAKRKPSFRMSIPEGLDELDDRDDSVKNSSGLTLIAKGKSELLSDIKTTQIAETGWGVAKKYSSTSVPVSTTILDTNILNAPNVSCNGNINGVHFLASPSPNSSSVLSAIPTSAMPPVQPALREEVSSPTTKVGLVAYSSGSPSAVVGSNDPQFLASDENRKSISSSSDFDKVVKTVNSLGDATPILSLTSSGVSSTSKLTDDTALTNEYMKPSVFTSSNFATPSTSIALSSTVSASSVPFSVFTNMRSSSSPLCASTSSNGLLRFGASLQPNGASSLFSNSSQSISCAVSAGFSFASQPVETSSVVSNPLSSTSGGAIQESASSASLFGFSSALTKPLDASSGLALPTFTGSSSNSGSSTTFMTTLSFGSNSGFSSLSSFTLSSEGVGSGRSLASTAPLSTAPFGSSSVFPFVTGKSSDAGSSDTIASNSGFSLSTANASSQSTCSSNFLSSTAPFGSSGVPILPRVTCSTNFSANAASFGSNSQASKSSVSIPTFGSISSSPATGVLITSSPSESLPFSFAASSMPAFSFGSTGSTSSLSASVAQPVFGTPNQLAALNSSPGNDKMSVEDSMADDPIQPSTSLGRFGQQTNIPSPPNFIFGSPAAPGGQPFQFGSQQNDIVPPPSPFQPAPNLDFSAGSSFSQGTGGGDKSDRKFVKVRRDEHRKK</sequence>
<evidence type="ECO:0008006" key="4">
    <source>
        <dbReference type="Google" id="ProtNLM"/>
    </source>
</evidence>
<feature type="compositionally biased region" description="Polar residues" evidence="1">
    <location>
        <begin position="1238"/>
        <end position="1252"/>
    </location>
</feature>
<gene>
    <name evidence="2" type="ORF">ZIOFF_057396</name>
</gene>
<dbReference type="EMBL" id="JACMSC010000016">
    <property type="protein sequence ID" value="KAG6480809.1"/>
    <property type="molecule type" value="Genomic_DNA"/>
</dbReference>